<dbReference type="InterPro" id="IPR038765">
    <property type="entry name" value="Papain-like_cys_pep_sf"/>
</dbReference>
<dbReference type="EMBL" id="QEKY01000012">
    <property type="protein sequence ID" value="PVZ08701.1"/>
    <property type="molecule type" value="Genomic_DNA"/>
</dbReference>
<dbReference type="OrthoDB" id="1148539at2"/>
<evidence type="ECO:0000313" key="3">
    <source>
        <dbReference type="Proteomes" id="UP000245462"/>
    </source>
</evidence>
<dbReference type="GeneID" id="94551145"/>
<evidence type="ECO:0000256" key="1">
    <source>
        <dbReference type="SAM" id="SignalP"/>
    </source>
</evidence>
<dbReference type="InterPro" id="IPR024453">
    <property type="entry name" value="Peptidase_C92"/>
</dbReference>
<gene>
    <name evidence="2" type="ORF">C7382_11246</name>
</gene>
<keyword evidence="1" id="KW-0732">Signal</keyword>
<dbReference type="AlphaFoldDB" id="A0A2U1F948"/>
<proteinExistence type="predicted"/>
<feature type="signal peptide" evidence="1">
    <location>
        <begin position="1"/>
        <end position="23"/>
    </location>
</feature>
<dbReference type="SUPFAM" id="SSF54001">
    <property type="entry name" value="Cysteine proteinases"/>
    <property type="match status" value="1"/>
</dbReference>
<comment type="caution">
    <text evidence="2">The sequence shown here is derived from an EMBL/GenBank/DDBJ whole genome shotgun (WGS) entry which is preliminary data.</text>
</comment>
<protein>
    <submittedName>
        <fullName evidence="2">Permuted papain-like amidase YaeF/Yiix C92 family enzyme</fullName>
    </submittedName>
</protein>
<dbReference type="Proteomes" id="UP000245462">
    <property type="component" value="Unassembled WGS sequence"/>
</dbReference>
<evidence type="ECO:0000313" key="2">
    <source>
        <dbReference type="EMBL" id="PVZ08701.1"/>
    </source>
</evidence>
<reference evidence="2 3" key="1">
    <citation type="submission" date="2018-04" db="EMBL/GenBank/DDBJ databases">
        <title>Genomic Encyclopedia of Type Strains, Phase IV (KMG-IV): sequencing the most valuable type-strain genomes for metagenomic binning, comparative biology and taxonomic classification.</title>
        <authorList>
            <person name="Goeker M."/>
        </authorList>
    </citation>
    <scope>NUCLEOTIDE SEQUENCE [LARGE SCALE GENOMIC DNA]</scope>
    <source>
        <strain evidence="2 3">DSM 28520</strain>
    </source>
</reference>
<feature type="chain" id="PRO_5015595071" evidence="1">
    <location>
        <begin position="24"/>
        <end position="205"/>
    </location>
</feature>
<keyword evidence="3" id="KW-1185">Reference proteome</keyword>
<organism evidence="2 3">
    <name type="scientific">Porphyromonas loveana</name>
    <dbReference type="NCBI Taxonomy" id="1884669"/>
    <lineage>
        <taxon>Bacteria</taxon>
        <taxon>Pseudomonadati</taxon>
        <taxon>Bacteroidota</taxon>
        <taxon>Bacteroidia</taxon>
        <taxon>Bacteroidales</taxon>
        <taxon>Porphyromonadaceae</taxon>
        <taxon>Porphyromonas</taxon>
    </lineage>
</organism>
<dbReference type="RefSeq" id="WP_116679680.1">
    <property type="nucleotide sequence ID" value="NZ_JBGYVJ010000189.1"/>
</dbReference>
<dbReference type="Pfam" id="PF05708">
    <property type="entry name" value="Peptidase_C92"/>
    <property type="match status" value="1"/>
</dbReference>
<accession>A0A2U1F948</accession>
<name>A0A2U1F948_9PORP</name>
<dbReference type="Gene3D" id="3.90.1720.10">
    <property type="entry name" value="endopeptidase domain like (from Nostoc punctiforme)"/>
    <property type="match status" value="1"/>
</dbReference>
<sequence length="205" mass="22203">MQRKLFFCIIGFMSLLLCMGACSQRRGDNANVPVFPEDTKLRDGDLICRLGTAWYSQLISRRASSISGYSHVGIILHAGTDSCVVLHTEGDTGAAGQAGIAAEPLTSFLKHSRRAGVYRLALSDSVRARFIAAALAYRERAVPFDYAFDSDSDAELYCTEYVAVSLLKADTLLPLRPSFHIAGRTVFSPDDVLSLSGTACIAQTN</sequence>